<protein>
    <submittedName>
        <fullName evidence="3">Uncharacterized protein</fullName>
    </submittedName>
</protein>
<feature type="compositionally biased region" description="Low complexity" evidence="1">
    <location>
        <begin position="27"/>
        <end position="40"/>
    </location>
</feature>
<evidence type="ECO:0000313" key="4">
    <source>
        <dbReference type="Proteomes" id="UP000199400"/>
    </source>
</evidence>
<dbReference type="EMBL" id="FOMX01000006">
    <property type="protein sequence ID" value="SFD92034.1"/>
    <property type="molecule type" value="Genomic_DNA"/>
</dbReference>
<evidence type="ECO:0000256" key="1">
    <source>
        <dbReference type="SAM" id="MobiDB-lite"/>
    </source>
</evidence>
<evidence type="ECO:0000256" key="2">
    <source>
        <dbReference type="SAM" id="SignalP"/>
    </source>
</evidence>
<organism evidence="3 4">
    <name type="scientific">Nannocystis exedens</name>
    <dbReference type="NCBI Taxonomy" id="54"/>
    <lineage>
        <taxon>Bacteria</taxon>
        <taxon>Pseudomonadati</taxon>
        <taxon>Myxococcota</taxon>
        <taxon>Polyangia</taxon>
        <taxon>Nannocystales</taxon>
        <taxon>Nannocystaceae</taxon>
        <taxon>Nannocystis</taxon>
    </lineage>
</organism>
<gene>
    <name evidence="3" type="ORF">SAMN02745121_02202</name>
</gene>
<reference evidence="4" key="1">
    <citation type="submission" date="2016-10" db="EMBL/GenBank/DDBJ databases">
        <authorList>
            <person name="Varghese N."/>
            <person name="Submissions S."/>
        </authorList>
    </citation>
    <scope>NUCLEOTIDE SEQUENCE [LARGE SCALE GENOMIC DNA]</scope>
    <source>
        <strain evidence="4">ATCC 25963</strain>
    </source>
</reference>
<dbReference type="Proteomes" id="UP000199400">
    <property type="component" value="Unassembled WGS sequence"/>
</dbReference>
<feature type="region of interest" description="Disordered" evidence="1">
    <location>
        <begin position="27"/>
        <end position="54"/>
    </location>
</feature>
<keyword evidence="4" id="KW-1185">Reference proteome</keyword>
<keyword evidence="2" id="KW-0732">Signal</keyword>
<name>A0A1I1WA84_9BACT</name>
<feature type="signal peptide" evidence="2">
    <location>
        <begin position="1"/>
        <end position="32"/>
    </location>
</feature>
<proteinExistence type="predicted"/>
<dbReference type="AlphaFoldDB" id="A0A1I1WA84"/>
<feature type="chain" id="PRO_5011715834" evidence="2">
    <location>
        <begin position="33"/>
        <end position="139"/>
    </location>
</feature>
<accession>A0A1I1WA84</accession>
<sequence length="139" mass="15118">MKTDQGEGVVRRAALLLVLAVLGCAPTTTTQAPPEQPTARAEPEPARTQPRRPPPAFVQALAELERNPNLCLRLVGPRAEPVRKAMLRAARGRIDEARIVAETDPVEPVARSVEFRFFVPSTEPASGVGLHTIHAYMPQ</sequence>
<evidence type="ECO:0000313" key="3">
    <source>
        <dbReference type="EMBL" id="SFD92034.1"/>
    </source>
</evidence>
<dbReference type="PROSITE" id="PS51257">
    <property type="entry name" value="PROKAR_LIPOPROTEIN"/>
    <property type="match status" value="1"/>
</dbReference>